<dbReference type="AlphaFoldDB" id="A0A7J6FEZ9"/>
<gene>
    <name evidence="1" type="ORF">F8388_022928</name>
</gene>
<sequence length="239" mass="28202">MEIPANNQYGLKVEHHHGVCLARNPKTGVIEHHLPIPQAENVFGNFFYYDSDTCGTIFVIKSEKDYEILKLGDQNWRPLQPDFRKGQPVLKFKDKDREKLLFFYLVRTPQQQDTFDLEISCFDLLTEKYEKLRNFPRNIFCDVTKLIPFYWESDPAIAIGELSKEHGLRVLVMKNDYSWNEQVIEICSPFLNQHLIPTGIIPVAFVNTLLWFRYRKHNHRNIEYCYDTILGRVMGSKEV</sequence>
<protein>
    <submittedName>
        <fullName evidence="1">Uncharacterized protein</fullName>
    </submittedName>
</protein>
<evidence type="ECO:0000313" key="1">
    <source>
        <dbReference type="EMBL" id="KAF4369272.1"/>
    </source>
</evidence>
<accession>A0A7J6FEZ9</accession>
<reference evidence="1 2" key="1">
    <citation type="journal article" date="2020" name="bioRxiv">
        <title>Sequence and annotation of 42 cannabis genomes reveals extensive copy number variation in cannabinoid synthesis and pathogen resistance genes.</title>
        <authorList>
            <person name="Mckernan K.J."/>
            <person name="Helbert Y."/>
            <person name="Kane L.T."/>
            <person name="Ebling H."/>
            <person name="Zhang L."/>
            <person name="Liu B."/>
            <person name="Eaton Z."/>
            <person name="Mclaughlin S."/>
            <person name="Kingan S."/>
            <person name="Baybayan P."/>
            <person name="Concepcion G."/>
            <person name="Jordan M."/>
            <person name="Riva A."/>
            <person name="Barbazuk W."/>
            <person name="Harkins T."/>
        </authorList>
    </citation>
    <scope>NUCLEOTIDE SEQUENCE [LARGE SCALE GENOMIC DNA]</scope>
    <source>
        <strain evidence="2">cv. Jamaican Lion 4</strain>
        <tissue evidence="1">Leaf</tissue>
    </source>
</reference>
<dbReference type="EMBL" id="JAATIP010000129">
    <property type="protein sequence ID" value="KAF4369272.1"/>
    <property type="molecule type" value="Genomic_DNA"/>
</dbReference>
<dbReference type="Proteomes" id="UP000525078">
    <property type="component" value="Unassembled WGS sequence"/>
</dbReference>
<evidence type="ECO:0000313" key="2">
    <source>
        <dbReference type="Proteomes" id="UP000525078"/>
    </source>
</evidence>
<comment type="caution">
    <text evidence="1">The sequence shown here is derived from an EMBL/GenBank/DDBJ whole genome shotgun (WGS) entry which is preliminary data.</text>
</comment>
<organism evidence="1 2">
    <name type="scientific">Cannabis sativa</name>
    <name type="common">Hemp</name>
    <name type="synonym">Marijuana</name>
    <dbReference type="NCBI Taxonomy" id="3483"/>
    <lineage>
        <taxon>Eukaryota</taxon>
        <taxon>Viridiplantae</taxon>
        <taxon>Streptophyta</taxon>
        <taxon>Embryophyta</taxon>
        <taxon>Tracheophyta</taxon>
        <taxon>Spermatophyta</taxon>
        <taxon>Magnoliopsida</taxon>
        <taxon>eudicotyledons</taxon>
        <taxon>Gunneridae</taxon>
        <taxon>Pentapetalae</taxon>
        <taxon>rosids</taxon>
        <taxon>fabids</taxon>
        <taxon>Rosales</taxon>
        <taxon>Cannabaceae</taxon>
        <taxon>Cannabis</taxon>
    </lineage>
</organism>
<proteinExistence type="predicted"/>
<name>A0A7J6FEZ9_CANSA</name>